<name>W6TBF1_9LACO</name>
<evidence type="ECO:0000256" key="1">
    <source>
        <dbReference type="SAM" id="Phobius"/>
    </source>
</evidence>
<dbReference type="Pfam" id="PF06496">
    <property type="entry name" value="DUF1097"/>
    <property type="match status" value="1"/>
</dbReference>
<evidence type="ECO:0000313" key="2">
    <source>
        <dbReference type="EMBL" id="ETY72530.1"/>
    </source>
</evidence>
<reference evidence="2 3" key="1">
    <citation type="journal article" date="2014" name="Genome Announc.">
        <title>Genome Sequence of Lactobacillus fabifermentans Strain T30PCM01, Isolated from Fermenting Grape Marc.</title>
        <authorList>
            <person name="Treu L."/>
            <person name="Vendramin V."/>
            <person name="Bovo B."/>
            <person name="Giacomini A."/>
            <person name="Corich V."/>
            <person name="Campanaro S."/>
        </authorList>
    </citation>
    <scope>NUCLEOTIDE SEQUENCE [LARGE SCALE GENOMIC DNA]</scope>
    <source>
        <strain evidence="2 3">T30PCM01</strain>
    </source>
</reference>
<gene>
    <name evidence="2" type="ORF">LFAB_16725</name>
</gene>
<keyword evidence="1" id="KW-0472">Membrane</keyword>
<proteinExistence type="predicted"/>
<keyword evidence="1" id="KW-1133">Transmembrane helix</keyword>
<dbReference type="eggNOG" id="ENOG5032EGG">
    <property type="taxonomic scope" value="Bacteria"/>
</dbReference>
<dbReference type="STRING" id="1400520.LFAB_16725"/>
<accession>W6TBF1</accession>
<comment type="caution">
    <text evidence="2">The sequence shown here is derived from an EMBL/GenBank/DDBJ whole genome shotgun (WGS) entry which is preliminary data.</text>
</comment>
<dbReference type="Proteomes" id="UP000019247">
    <property type="component" value="Unassembled WGS sequence"/>
</dbReference>
<organism evidence="2 3">
    <name type="scientific">Lactiplantibacillus fabifermentans T30PCM01</name>
    <dbReference type="NCBI Taxonomy" id="1400520"/>
    <lineage>
        <taxon>Bacteria</taxon>
        <taxon>Bacillati</taxon>
        <taxon>Bacillota</taxon>
        <taxon>Bacilli</taxon>
        <taxon>Lactobacillales</taxon>
        <taxon>Lactobacillaceae</taxon>
        <taxon>Lactiplantibacillus</taxon>
    </lineage>
</organism>
<feature type="transmembrane region" description="Helical" evidence="1">
    <location>
        <begin position="114"/>
        <end position="129"/>
    </location>
</feature>
<dbReference type="HOGENOM" id="CLU_133677_0_0_9"/>
<dbReference type="PATRIC" id="fig|1400520.3.peg.3288"/>
<feature type="transmembrane region" description="Helical" evidence="1">
    <location>
        <begin position="89"/>
        <end position="108"/>
    </location>
</feature>
<protein>
    <submittedName>
        <fullName evidence="2">Membrane protein</fullName>
    </submittedName>
</protein>
<evidence type="ECO:0000313" key="3">
    <source>
        <dbReference type="Proteomes" id="UP000019247"/>
    </source>
</evidence>
<sequence>MKKFIQHFDQTLATAAFIAIIPPLWAVISPTFGIETGAVALICAGVFTAEGNHADRAFKIIVGLLIGIPWGMIALRLTPFSGQHSWNQFLNLCVLGAISILICGWTRVGQYVDSTAWLVGWAITILVLGHEKLAAWHWLPLHLALSMIVGVYLIGVGGLHFNNLVKRLLN</sequence>
<dbReference type="AlphaFoldDB" id="W6TBF1"/>
<dbReference type="InterPro" id="IPR009476">
    <property type="entry name" value="DUF1097"/>
</dbReference>
<dbReference type="RefSeq" id="WP_051502098.1">
    <property type="nucleotide sequence ID" value="NZ_KK036540.1"/>
</dbReference>
<keyword evidence="1" id="KW-0812">Transmembrane</keyword>
<dbReference type="EMBL" id="AWWK01000094">
    <property type="protein sequence ID" value="ETY72530.1"/>
    <property type="molecule type" value="Genomic_DNA"/>
</dbReference>
<dbReference type="OrthoDB" id="1852275at2"/>
<feature type="transmembrane region" description="Helical" evidence="1">
    <location>
        <begin position="57"/>
        <end position="77"/>
    </location>
</feature>
<feature type="transmembrane region" description="Helical" evidence="1">
    <location>
        <begin position="141"/>
        <end position="161"/>
    </location>
</feature>